<evidence type="ECO:0000256" key="4">
    <source>
        <dbReference type="ARBA" id="ARBA00022801"/>
    </source>
</evidence>
<evidence type="ECO:0000256" key="3">
    <source>
        <dbReference type="ARBA" id="ARBA00022798"/>
    </source>
</evidence>
<dbReference type="GO" id="GO:0006629">
    <property type="term" value="P:lipid metabolic process"/>
    <property type="evidence" value="ECO:0007669"/>
    <property type="project" value="InterPro"/>
</dbReference>
<dbReference type="AlphaFoldDB" id="A0A6A3C890"/>
<dbReference type="Proteomes" id="UP000436088">
    <property type="component" value="Unassembled WGS sequence"/>
</dbReference>
<dbReference type="EC" id="3.1.4.46" evidence="2"/>
<feature type="region of interest" description="Disordered" evidence="6">
    <location>
        <begin position="133"/>
        <end position="185"/>
    </location>
</feature>
<feature type="compositionally biased region" description="Low complexity" evidence="6">
    <location>
        <begin position="163"/>
        <end position="179"/>
    </location>
</feature>
<name>A0A6A3C890_HIBSY</name>
<comment type="catalytic activity">
    <reaction evidence="5">
        <text>a sn-glycero-3-phosphodiester + H2O = an alcohol + sn-glycerol 3-phosphate + H(+)</text>
        <dbReference type="Rhea" id="RHEA:12969"/>
        <dbReference type="ChEBI" id="CHEBI:15377"/>
        <dbReference type="ChEBI" id="CHEBI:15378"/>
        <dbReference type="ChEBI" id="CHEBI:30879"/>
        <dbReference type="ChEBI" id="CHEBI:57597"/>
        <dbReference type="ChEBI" id="CHEBI:83408"/>
        <dbReference type="EC" id="3.1.4.46"/>
    </reaction>
</comment>
<gene>
    <name evidence="7" type="ORF">F3Y22_tig00008706pilonHSYRG00038</name>
</gene>
<proteinExistence type="inferred from homology"/>
<dbReference type="InterPro" id="IPR017946">
    <property type="entry name" value="PLC-like_Pdiesterase_TIM-brl"/>
</dbReference>
<accession>A0A6A3C890</accession>
<dbReference type="GO" id="GO:0006071">
    <property type="term" value="P:glycerol metabolic process"/>
    <property type="evidence" value="ECO:0007669"/>
    <property type="project" value="UniProtKB-KW"/>
</dbReference>
<comment type="similarity">
    <text evidence="1">Belongs to the glycerophosphoryl diester phosphodiesterase family.</text>
</comment>
<sequence length="185" mass="20017">MNYNDPYLAEQGFGVTDAVLDALSKAGYDKQTAQKVIIQSSNSSVLMKFKGKANYQLVYEVDEDIGGAQISTIDDIKRFASAVVISKDSVFPENSAFLVGTTDVYKGYKLLISLYLFKPSVMSLHLKHETSSLMQPLRSIPSTREPTEADVVEPPLPPVAAKTPTSTPSGTTSAPRSSPNGQPKQ</sequence>
<reference evidence="7" key="1">
    <citation type="submission" date="2019-09" db="EMBL/GenBank/DDBJ databases">
        <title>Draft genome information of white flower Hibiscus syriacus.</title>
        <authorList>
            <person name="Kim Y.-M."/>
        </authorList>
    </citation>
    <scope>NUCLEOTIDE SEQUENCE [LARGE SCALE GENOMIC DNA]</scope>
    <source>
        <strain evidence="7">YM2019G1</strain>
    </source>
</reference>
<dbReference type="GO" id="GO:0008889">
    <property type="term" value="F:glycerophosphodiester phosphodiesterase activity"/>
    <property type="evidence" value="ECO:0007669"/>
    <property type="project" value="UniProtKB-EC"/>
</dbReference>
<keyword evidence="3" id="KW-0319">Glycerol metabolism</keyword>
<protein>
    <recommendedName>
        <fullName evidence="2">glycerophosphodiester phosphodiesterase</fullName>
        <ecNumber evidence="2">3.1.4.46</ecNumber>
    </recommendedName>
</protein>
<keyword evidence="4" id="KW-0378">Hydrolase</keyword>
<evidence type="ECO:0000313" key="8">
    <source>
        <dbReference type="Proteomes" id="UP000436088"/>
    </source>
</evidence>
<dbReference type="PANTHER" id="PTHR43620:SF7">
    <property type="entry name" value="GLYCEROPHOSPHODIESTER PHOSPHODIESTERASE GDPD5-RELATED"/>
    <property type="match status" value="1"/>
</dbReference>
<evidence type="ECO:0000313" key="7">
    <source>
        <dbReference type="EMBL" id="KAE8725465.1"/>
    </source>
</evidence>
<keyword evidence="8" id="KW-1185">Reference proteome</keyword>
<comment type="caution">
    <text evidence="7">The sequence shown here is derived from an EMBL/GenBank/DDBJ whole genome shotgun (WGS) entry which is preliminary data.</text>
</comment>
<dbReference type="PANTHER" id="PTHR43620">
    <property type="entry name" value="GLYCEROPHOSPHORYL DIESTER PHOSPHODIESTERASE"/>
    <property type="match status" value="1"/>
</dbReference>
<organism evidence="7 8">
    <name type="scientific">Hibiscus syriacus</name>
    <name type="common">Rose of Sharon</name>
    <dbReference type="NCBI Taxonomy" id="106335"/>
    <lineage>
        <taxon>Eukaryota</taxon>
        <taxon>Viridiplantae</taxon>
        <taxon>Streptophyta</taxon>
        <taxon>Embryophyta</taxon>
        <taxon>Tracheophyta</taxon>
        <taxon>Spermatophyta</taxon>
        <taxon>Magnoliopsida</taxon>
        <taxon>eudicotyledons</taxon>
        <taxon>Gunneridae</taxon>
        <taxon>Pentapetalae</taxon>
        <taxon>rosids</taxon>
        <taxon>malvids</taxon>
        <taxon>Malvales</taxon>
        <taxon>Malvaceae</taxon>
        <taxon>Malvoideae</taxon>
        <taxon>Hibiscus</taxon>
    </lineage>
</organism>
<dbReference type="EMBL" id="VEPZ02000422">
    <property type="protein sequence ID" value="KAE8725465.1"/>
    <property type="molecule type" value="Genomic_DNA"/>
</dbReference>
<evidence type="ECO:0000256" key="5">
    <source>
        <dbReference type="ARBA" id="ARBA00047512"/>
    </source>
</evidence>
<evidence type="ECO:0000256" key="2">
    <source>
        <dbReference type="ARBA" id="ARBA00012247"/>
    </source>
</evidence>
<evidence type="ECO:0000256" key="6">
    <source>
        <dbReference type="SAM" id="MobiDB-lite"/>
    </source>
</evidence>
<evidence type="ECO:0000256" key="1">
    <source>
        <dbReference type="ARBA" id="ARBA00007277"/>
    </source>
</evidence>
<dbReference type="Gene3D" id="3.20.20.190">
    <property type="entry name" value="Phosphatidylinositol (PI) phosphodiesterase"/>
    <property type="match status" value="1"/>
</dbReference>